<dbReference type="Pfam" id="PF05930">
    <property type="entry name" value="Phage_AlpA"/>
    <property type="match status" value="1"/>
</dbReference>
<reference evidence="1 2" key="2">
    <citation type="submission" date="2024-09" db="EMBL/GenBank/DDBJ databases">
        <title>Draft genome sequence of Candidatus Magnetaquicoccaceae bacterium FCR-1.</title>
        <authorList>
            <person name="Shimoshige H."/>
            <person name="Shimamura S."/>
            <person name="Taoka A."/>
            <person name="Kobayashi H."/>
            <person name="Maekawa T."/>
        </authorList>
    </citation>
    <scope>NUCLEOTIDE SEQUENCE [LARGE SCALE GENOMIC DNA]</scope>
    <source>
        <strain evidence="1 2">FCR-1</strain>
    </source>
</reference>
<dbReference type="Gene3D" id="1.10.238.160">
    <property type="match status" value="1"/>
</dbReference>
<dbReference type="Proteomes" id="UP001628193">
    <property type="component" value="Unassembled WGS sequence"/>
</dbReference>
<sequence length="69" mass="8148">MESQTTKLLSLPEVENLVGMKKSWIYEKIQEGLFPEEYRKFGHRSLWSLEQILHWINHDSAQLCSKGTK</sequence>
<organism evidence="1 2">
    <name type="scientific">Candidatus Magnetaquiglobus chichijimensis</name>
    <dbReference type="NCBI Taxonomy" id="3141448"/>
    <lineage>
        <taxon>Bacteria</taxon>
        <taxon>Pseudomonadati</taxon>
        <taxon>Pseudomonadota</taxon>
        <taxon>Magnetococcia</taxon>
        <taxon>Magnetococcales</taxon>
        <taxon>Candidatus Magnetaquicoccaceae</taxon>
        <taxon>Candidatus Magnetaquiglobus</taxon>
    </lineage>
</organism>
<evidence type="ECO:0000313" key="2">
    <source>
        <dbReference type="Proteomes" id="UP001628193"/>
    </source>
</evidence>
<evidence type="ECO:0008006" key="3">
    <source>
        <dbReference type="Google" id="ProtNLM"/>
    </source>
</evidence>
<name>A0ABQ0C8X5_9PROT</name>
<protein>
    <recommendedName>
        <fullName evidence="3">AlpA family phage regulatory protein</fullName>
    </recommendedName>
</protein>
<dbReference type="EMBL" id="BAAFGK010000004">
    <property type="protein sequence ID" value="GAB0057342.1"/>
    <property type="molecule type" value="Genomic_DNA"/>
</dbReference>
<dbReference type="InterPro" id="IPR010260">
    <property type="entry name" value="AlpA"/>
</dbReference>
<accession>A0ABQ0C8X5</accession>
<keyword evidence="2" id="KW-1185">Reference proteome</keyword>
<gene>
    <name evidence="1" type="ORF">SIID45300_01669</name>
</gene>
<reference evidence="1 2" key="1">
    <citation type="submission" date="2024-05" db="EMBL/GenBank/DDBJ databases">
        <authorList>
            <consortium name="Candidatus Magnetaquicoccaceae bacterium FCR-1 genome sequencing consortium"/>
            <person name="Shimoshige H."/>
            <person name="Shimamura S."/>
            <person name="Taoka A."/>
            <person name="Kobayashi H."/>
            <person name="Maekawa T."/>
        </authorList>
    </citation>
    <scope>NUCLEOTIDE SEQUENCE [LARGE SCALE GENOMIC DNA]</scope>
    <source>
        <strain evidence="1 2">FCR-1</strain>
    </source>
</reference>
<comment type="caution">
    <text evidence="1">The sequence shown here is derived from an EMBL/GenBank/DDBJ whole genome shotgun (WGS) entry which is preliminary data.</text>
</comment>
<proteinExistence type="predicted"/>
<evidence type="ECO:0000313" key="1">
    <source>
        <dbReference type="EMBL" id="GAB0057342.1"/>
    </source>
</evidence>